<dbReference type="GeneID" id="38667845"/>
<dbReference type="EMBL" id="AP018553">
    <property type="protein sequence ID" value="BBD74001.1"/>
    <property type="molecule type" value="Genomic_DNA"/>
</dbReference>
<dbReference type="SUPFAM" id="SSF55021">
    <property type="entry name" value="ACT-like"/>
    <property type="match status" value="1"/>
</dbReference>
<dbReference type="RefSeq" id="WP_126451219.1">
    <property type="nucleotide sequence ID" value="NZ_AP018553.1"/>
</dbReference>
<evidence type="ECO:0008006" key="4">
    <source>
        <dbReference type="Google" id="ProtNLM"/>
    </source>
</evidence>
<reference evidence="2" key="4">
    <citation type="submission" date="2020-09" db="EMBL/GenBank/DDBJ databases">
        <authorList>
            <person name="Sun Q."/>
            <person name="Ohkuma M."/>
        </authorList>
    </citation>
    <scope>NUCLEOTIDE SEQUENCE</scope>
    <source>
        <strain evidence="2">JCM 31740</strain>
    </source>
</reference>
<reference evidence="2" key="1">
    <citation type="journal article" date="2014" name="Int. J. Syst. Evol. Microbiol.">
        <title>Complete genome sequence of Corynebacterium casei LMG S-19264T (=DSM 44701T), isolated from a smear-ripened cheese.</title>
        <authorList>
            <consortium name="US DOE Joint Genome Institute (JGI-PGF)"/>
            <person name="Walter F."/>
            <person name="Albersmeier A."/>
            <person name="Kalinowski J."/>
            <person name="Ruckert C."/>
        </authorList>
    </citation>
    <scope>NUCLEOTIDE SEQUENCE</scope>
    <source>
        <strain evidence="2">JCM 31740</strain>
    </source>
</reference>
<dbReference type="Proteomes" id="UP000276741">
    <property type="component" value="Chromosome"/>
</dbReference>
<reference evidence="3" key="2">
    <citation type="submission" date="2018-04" db="EMBL/GenBank/DDBJ databases">
        <title>Complete genome sequence of Sulfodiicoccus acidiphilus strain HS-1.</title>
        <authorList>
            <person name="Sakai H.D."/>
            <person name="Kurosawa N."/>
        </authorList>
    </citation>
    <scope>NUCLEOTIDE SEQUENCE [LARGE SCALE GENOMIC DNA]</scope>
    <source>
        <strain evidence="3">HS-1</strain>
    </source>
</reference>
<gene>
    <name evidence="2" type="ORF">GCM10007116_01640</name>
    <name evidence="1" type="ORF">HS1genome_2390</name>
</gene>
<protein>
    <recommendedName>
        <fullName evidence="4">Acetolactate synthase small subunit</fullName>
    </recommendedName>
</protein>
<dbReference type="EMBL" id="BMQS01000001">
    <property type="protein sequence ID" value="GGT87249.1"/>
    <property type="molecule type" value="Genomic_DNA"/>
</dbReference>
<evidence type="ECO:0000313" key="1">
    <source>
        <dbReference type="EMBL" id="BBD74001.1"/>
    </source>
</evidence>
<dbReference type="InterPro" id="IPR045865">
    <property type="entry name" value="ACT-like_dom_sf"/>
</dbReference>
<evidence type="ECO:0000313" key="3">
    <source>
        <dbReference type="Proteomes" id="UP000276741"/>
    </source>
</evidence>
<sequence length="107" mass="12369">MIQEKVVRITAVYRDPGVLERIMGTLRRLWVDLEWMNAKVSGDTVEITMKLKESKNQKLAILNLSKTVDIERVEVLENDTSQESETLMGRLPIYKRVTAYEWGDEVG</sequence>
<reference evidence="1" key="3">
    <citation type="journal article" date="2019" name="BMC Res. Notes">
        <title>Complete genome sequence of the Sulfodiicoccus acidiphilus strain HS-1T, the first crenarchaeon that lacks polB3, isolated from an acidic hot spring in Ohwaku-dani, Hakone, Japan.</title>
        <authorList>
            <person name="Sakai H.D."/>
            <person name="Kurosawa N."/>
        </authorList>
    </citation>
    <scope>NUCLEOTIDE SEQUENCE</scope>
    <source>
        <strain evidence="1">HS-1</strain>
    </source>
</reference>
<keyword evidence="3" id="KW-1185">Reference proteome</keyword>
<dbReference type="KEGG" id="sacd:HS1genome_2390"/>
<dbReference type="Proteomes" id="UP000616143">
    <property type="component" value="Unassembled WGS sequence"/>
</dbReference>
<proteinExistence type="predicted"/>
<dbReference type="OrthoDB" id="33090at2157"/>
<organism evidence="1 3">
    <name type="scientific">Sulfodiicoccus acidiphilus</name>
    <dbReference type="NCBI Taxonomy" id="1670455"/>
    <lineage>
        <taxon>Archaea</taxon>
        <taxon>Thermoproteota</taxon>
        <taxon>Thermoprotei</taxon>
        <taxon>Sulfolobales</taxon>
        <taxon>Sulfolobaceae</taxon>
        <taxon>Sulfodiicoccus</taxon>
    </lineage>
</organism>
<dbReference type="AlphaFoldDB" id="A0A348B749"/>
<dbReference type="Pfam" id="PF13710">
    <property type="entry name" value="ACT_5"/>
    <property type="match status" value="1"/>
</dbReference>
<evidence type="ECO:0000313" key="2">
    <source>
        <dbReference type="EMBL" id="GGT87249.1"/>
    </source>
</evidence>
<name>A0A348B749_9CREN</name>
<accession>A0A348B749</accession>